<evidence type="ECO:0000256" key="1">
    <source>
        <dbReference type="SAM" id="MobiDB-lite"/>
    </source>
</evidence>
<dbReference type="AlphaFoldDB" id="A0A8K0XQB4"/>
<feature type="region of interest" description="Disordered" evidence="1">
    <location>
        <begin position="23"/>
        <end position="84"/>
    </location>
</feature>
<name>A0A8K0XQB4_9AGAR</name>
<comment type="caution">
    <text evidence="2">The sequence shown here is derived from an EMBL/GenBank/DDBJ whole genome shotgun (WGS) entry which is preliminary data.</text>
</comment>
<sequence length="303" mass="32092">MHLSSSNTSQPWALSTYSDRLQISEDHLSPPDQDAQSHTLSAPLGRSSDNDSRPWALYALDTAPSSSVDSTPTSDPSKSDSPTPSCLAFEVTSFSGLPSCSSFAGNGLFPPSSGTGSTPASINTLVEDDSGNVQLSIVAACSSAAQVKMPGVVLDPHSKSFTTGGPTLLSLSDSLEKISLADLYHAEDDPNRPNSISFSPIVTTSVPPPEPVSAIPRPLLSGVTLSSGLPSELTFANDCSSYLATTYPDEDSSSPHISSADKLKKDTYTSSNLHSQPIFMFNSLKEFARTLWDRITFCLRLLL</sequence>
<evidence type="ECO:0000313" key="2">
    <source>
        <dbReference type="EMBL" id="KAH8101236.1"/>
    </source>
</evidence>
<dbReference type="EMBL" id="JAEVFJ010000013">
    <property type="protein sequence ID" value="KAH8101236.1"/>
    <property type="molecule type" value="Genomic_DNA"/>
</dbReference>
<evidence type="ECO:0000313" key="3">
    <source>
        <dbReference type="Proteomes" id="UP000813824"/>
    </source>
</evidence>
<accession>A0A8K0XQB4</accession>
<proteinExistence type="predicted"/>
<protein>
    <submittedName>
        <fullName evidence="2">Uncharacterized protein</fullName>
    </submittedName>
</protein>
<keyword evidence="3" id="KW-1185">Reference proteome</keyword>
<dbReference type="Proteomes" id="UP000813824">
    <property type="component" value="Unassembled WGS sequence"/>
</dbReference>
<gene>
    <name evidence="2" type="ORF">BXZ70DRAFT_118219</name>
</gene>
<reference evidence="2" key="1">
    <citation type="journal article" date="2021" name="New Phytol.">
        <title>Evolutionary innovations through gain and loss of genes in the ectomycorrhizal Boletales.</title>
        <authorList>
            <person name="Wu G."/>
            <person name="Miyauchi S."/>
            <person name="Morin E."/>
            <person name="Kuo A."/>
            <person name="Drula E."/>
            <person name="Varga T."/>
            <person name="Kohler A."/>
            <person name="Feng B."/>
            <person name="Cao Y."/>
            <person name="Lipzen A."/>
            <person name="Daum C."/>
            <person name="Hundley H."/>
            <person name="Pangilinan J."/>
            <person name="Johnson J."/>
            <person name="Barry K."/>
            <person name="LaButti K."/>
            <person name="Ng V."/>
            <person name="Ahrendt S."/>
            <person name="Min B."/>
            <person name="Choi I.G."/>
            <person name="Park H."/>
            <person name="Plett J.M."/>
            <person name="Magnuson J."/>
            <person name="Spatafora J.W."/>
            <person name="Nagy L.G."/>
            <person name="Henrissat B."/>
            <person name="Grigoriev I.V."/>
            <person name="Yang Z.L."/>
            <person name="Xu J."/>
            <person name="Martin F.M."/>
        </authorList>
    </citation>
    <scope>NUCLEOTIDE SEQUENCE</scope>
    <source>
        <strain evidence="2">KKN 215</strain>
    </source>
</reference>
<feature type="compositionally biased region" description="Low complexity" evidence="1">
    <location>
        <begin position="61"/>
        <end position="84"/>
    </location>
</feature>
<organism evidence="2 3">
    <name type="scientific">Cristinia sonorae</name>
    <dbReference type="NCBI Taxonomy" id="1940300"/>
    <lineage>
        <taxon>Eukaryota</taxon>
        <taxon>Fungi</taxon>
        <taxon>Dikarya</taxon>
        <taxon>Basidiomycota</taxon>
        <taxon>Agaricomycotina</taxon>
        <taxon>Agaricomycetes</taxon>
        <taxon>Agaricomycetidae</taxon>
        <taxon>Agaricales</taxon>
        <taxon>Pleurotineae</taxon>
        <taxon>Stephanosporaceae</taxon>
        <taxon>Cristinia</taxon>
    </lineage>
</organism>